<evidence type="ECO:0000313" key="1">
    <source>
        <dbReference type="EMBL" id="QTA93573.1"/>
    </source>
</evidence>
<dbReference type="KEGG" id="dmm:dnm_096760"/>
<dbReference type="Proteomes" id="UP000663722">
    <property type="component" value="Chromosome"/>
</dbReference>
<sequence>MFIDNASSPWYVVIKKSTGQAGDGFRFSGMSPGPMRIGI</sequence>
<name>A0A975BYJ7_9BACT</name>
<protein>
    <submittedName>
        <fullName evidence="1">Uncharacterized protein</fullName>
    </submittedName>
</protein>
<evidence type="ECO:0000313" key="2">
    <source>
        <dbReference type="Proteomes" id="UP000663722"/>
    </source>
</evidence>
<keyword evidence="2" id="KW-1185">Reference proteome</keyword>
<gene>
    <name evidence="1" type="ORF">dnm_096760</name>
</gene>
<accession>A0A975BYJ7</accession>
<reference evidence="1" key="1">
    <citation type="journal article" date="2021" name="Microb. Physiol.">
        <title>Proteogenomic Insights into the Physiology of Marine, Sulfate-Reducing, Filamentous Desulfonema limicola and Desulfonema magnum.</title>
        <authorList>
            <person name="Schnaars V."/>
            <person name="Wohlbrand L."/>
            <person name="Scheve S."/>
            <person name="Hinrichs C."/>
            <person name="Reinhardt R."/>
            <person name="Rabus R."/>
        </authorList>
    </citation>
    <scope>NUCLEOTIDE SEQUENCE</scope>
    <source>
        <strain evidence="1">4be13</strain>
    </source>
</reference>
<organism evidence="1 2">
    <name type="scientific">Desulfonema magnum</name>
    <dbReference type="NCBI Taxonomy" id="45655"/>
    <lineage>
        <taxon>Bacteria</taxon>
        <taxon>Pseudomonadati</taxon>
        <taxon>Thermodesulfobacteriota</taxon>
        <taxon>Desulfobacteria</taxon>
        <taxon>Desulfobacterales</taxon>
        <taxon>Desulfococcaceae</taxon>
        <taxon>Desulfonema</taxon>
    </lineage>
</organism>
<dbReference type="EMBL" id="CP061800">
    <property type="protein sequence ID" value="QTA93573.1"/>
    <property type="molecule type" value="Genomic_DNA"/>
</dbReference>
<proteinExistence type="predicted"/>
<dbReference type="AlphaFoldDB" id="A0A975BYJ7"/>